<dbReference type="AlphaFoldDB" id="A0AAD9QKF2"/>
<keyword evidence="2" id="KW-0176">Collagen</keyword>
<reference evidence="2" key="1">
    <citation type="journal article" date="2023" name="G3 (Bethesda)">
        <title>Whole genome assembly and annotation of the endangered Caribbean coral Acropora cervicornis.</title>
        <authorList>
            <person name="Selwyn J.D."/>
            <person name="Vollmer S.V."/>
        </authorList>
    </citation>
    <scope>NUCLEOTIDE SEQUENCE</scope>
    <source>
        <strain evidence="2">K2</strain>
    </source>
</reference>
<feature type="region of interest" description="Disordered" evidence="1">
    <location>
        <begin position="20"/>
        <end position="107"/>
    </location>
</feature>
<dbReference type="Gene3D" id="2.60.120.200">
    <property type="match status" value="1"/>
</dbReference>
<dbReference type="GO" id="GO:0005581">
    <property type="term" value="C:collagen trimer"/>
    <property type="evidence" value="ECO:0007669"/>
    <property type="project" value="UniProtKB-KW"/>
</dbReference>
<dbReference type="Pfam" id="PF01391">
    <property type="entry name" value="Collagen"/>
    <property type="match status" value="1"/>
</dbReference>
<keyword evidence="3" id="KW-1185">Reference proteome</keyword>
<gene>
    <name evidence="2" type="ORF">P5673_013800</name>
</gene>
<accession>A0AAD9QKF2</accession>
<proteinExistence type="predicted"/>
<dbReference type="SUPFAM" id="SSF49899">
    <property type="entry name" value="Concanavalin A-like lectins/glucanases"/>
    <property type="match status" value="1"/>
</dbReference>
<name>A0AAD9QKF2_ACRCE</name>
<evidence type="ECO:0000313" key="3">
    <source>
        <dbReference type="Proteomes" id="UP001249851"/>
    </source>
</evidence>
<organism evidence="2 3">
    <name type="scientific">Acropora cervicornis</name>
    <name type="common">Staghorn coral</name>
    <dbReference type="NCBI Taxonomy" id="6130"/>
    <lineage>
        <taxon>Eukaryota</taxon>
        <taxon>Metazoa</taxon>
        <taxon>Cnidaria</taxon>
        <taxon>Anthozoa</taxon>
        <taxon>Hexacorallia</taxon>
        <taxon>Scleractinia</taxon>
        <taxon>Astrocoeniina</taxon>
        <taxon>Acroporidae</taxon>
        <taxon>Acropora</taxon>
    </lineage>
</organism>
<protein>
    <submittedName>
        <fullName evidence="2">Collagen alpha-4(VI) chain</fullName>
    </submittedName>
</protein>
<dbReference type="EMBL" id="JARQWQ010000027">
    <property type="protein sequence ID" value="KAK2562842.1"/>
    <property type="molecule type" value="Genomic_DNA"/>
</dbReference>
<sequence length="364" mass="39703">MPTIILFKNLLSNICHVTQVSKGEPGSKGEKGSTGKSGTDGIQGPPGINGSKGDPGLNGSKGDPGPIGSKGDPGLNGSKGDPGPNGSKGDPGPEGPQGPPGPLFNTLDQSSFRSAQRLAGRQLHFKISLPRMNHQAFQSATFGILLQFNGNTTVILNQASKNITNMTTDYETHGGRNTTHYVQGIMGQALQLKGSEFINLHGIPETFWRSDEHSVMGLMKFHDNGILLGPKKDLAILGDGEAKNYRGFHLGLRGQKVLFGFYNDDLLGNKQLDYDKWYHITWTWKKANKKRKIFINGQLDKESTSRKLYLGGSGQTEIGTWWSGNKGSIKTNMEIDTLYIINKEIDYLSEQQLCFARAFNPQLP</sequence>
<reference evidence="2" key="2">
    <citation type="journal article" date="2023" name="Science">
        <title>Genomic signatures of disease resistance in endangered staghorn corals.</title>
        <authorList>
            <person name="Vollmer S.V."/>
            <person name="Selwyn J.D."/>
            <person name="Despard B.A."/>
            <person name="Roesel C.L."/>
        </authorList>
    </citation>
    <scope>NUCLEOTIDE SEQUENCE</scope>
    <source>
        <strain evidence="2">K2</strain>
    </source>
</reference>
<dbReference type="InterPro" id="IPR008160">
    <property type="entry name" value="Collagen"/>
</dbReference>
<dbReference type="Proteomes" id="UP001249851">
    <property type="component" value="Unassembled WGS sequence"/>
</dbReference>
<feature type="compositionally biased region" description="Pro residues" evidence="1">
    <location>
        <begin position="93"/>
        <end position="102"/>
    </location>
</feature>
<dbReference type="PANTHER" id="PTHR24637">
    <property type="entry name" value="COLLAGEN"/>
    <property type="match status" value="1"/>
</dbReference>
<evidence type="ECO:0000313" key="2">
    <source>
        <dbReference type="EMBL" id="KAK2562842.1"/>
    </source>
</evidence>
<dbReference type="Pfam" id="PF13385">
    <property type="entry name" value="Laminin_G_3"/>
    <property type="match status" value="1"/>
</dbReference>
<evidence type="ECO:0000256" key="1">
    <source>
        <dbReference type="SAM" id="MobiDB-lite"/>
    </source>
</evidence>
<dbReference type="InterPro" id="IPR013320">
    <property type="entry name" value="ConA-like_dom_sf"/>
</dbReference>
<comment type="caution">
    <text evidence="2">The sequence shown here is derived from an EMBL/GenBank/DDBJ whole genome shotgun (WGS) entry which is preliminary data.</text>
</comment>